<comment type="caution">
    <text evidence="2">The sequence shown here is derived from an EMBL/GenBank/DDBJ whole genome shotgun (WGS) entry which is preliminary data.</text>
</comment>
<keyword evidence="3" id="KW-1185">Reference proteome</keyword>
<dbReference type="Proteomes" id="UP000522720">
    <property type="component" value="Unassembled WGS sequence"/>
</dbReference>
<dbReference type="RefSeq" id="WP_168548908.1">
    <property type="nucleotide sequence ID" value="NZ_JAAXPR010000006.1"/>
</dbReference>
<dbReference type="AlphaFoldDB" id="A0A7X6S0I5"/>
<feature type="domain" description="Peptidoglycan GlcNAc deacetylase N-terminal" evidence="1">
    <location>
        <begin position="71"/>
        <end position="209"/>
    </location>
</feature>
<dbReference type="EMBL" id="JAAXPR010000006">
    <property type="protein sequence ID" value="NKZ20149.1"/>
    <property type="molecule type" value="Genomic_DNA"/>
</dbReference>
<dbReference type="SUPFAM" id="SSF144015">
    <property type="entry name" value="Peptidoglycan deacetylase N-terminal noncatalytic region"/>
    <property type="match status" value="1"/>
</dbReference>
<proteinExistence type="predicted"/>
<name>A0A7X6S0I5_9STRE</name>
<accession>A0A7X6S0I5</accession>
<dbReference type="Pfam" id="PF18627">
    <property type="entry name" value="PgdA_N"/>
    <property type="match status" value="1"/>
</dbReference>
<evidence type="ECO:0000313" key="3">
    <source>
        <dbReference type="Proteomes" id="UP000522720"/>
    </source>
</evidence>
<organism evidence="2 3">
    <name type="scientific">Streptococcus ovuberis</name>
    <dbReference type="NCBI Taxonomy" id="1936207"/>
    <lineage>
        <taxon>Bacteria</taxon>
        <taxon>Bacillati</taxon>
        <taxon>Bacillota</taxon>
        <taxon>Bacilli</taxon>
        <taxon>Lactobacillales</taxon>
        <taxon>Streptococcaceae</taxon>
        <taxon>Streptococcus</taxon>
    </lineage>
</organism>
<reference evidence="2 3" key="1">
    <citation type="submission" date="2020-04" db="EMBL/GenBank/DDBJ databases">
        <title>MicrobeNet Type strains.</title>
        <authorList>
            <person name="Nicholson A.C."/>
        </authorList>
    </citation>
    <scope>NUCLEOTIDE SEQUENCE [LARGE SCALE GENOMIC DNA]</scope>
    <source>
        <strain evidence="2 3">CCUG 69612</strain>
    </source>
</reference>
<sequence>MKKYRFIIGLLLVLALSGLALFGGRHWQQQRFNKEFNELNMAIITDIPTISAIGQQATQTFESELIFFSQSDETSSIRQQVDSYIDNIKPQKQSLINQEWLVIYPQTSKSKLENILAYDLIQRTYRTKGLDVQLSDEQTVTQFYAKSDGSPFTLNDLIKDKAGFRQQLDNLLYKSEEPQAKAARTDLLTQFETDDWSAISFTVEGHDLLLDKAILSLSPFLQYLNTSYFSGQELQQLQELETSRQLMEDAEDTVTIQYN</sequence>
<evidence type="ECO:0000313" key="2">
    <source>
        <dbReference type="EMBL" id="NKZ20149.1"/>
    </source>
</evidence>
<gene>
    <name evidence="2" type="ORF">HF992_04715</name>
</gene>
<dbReference type="InterPro" id="IPR040802">
    <property type="entry name" value="PgdA_N"/>
</dbReference>
<protein>
    <recommendedName>
        <fullName evidence="1">Peptidoglycan GlcNAc deacetylase N-terminal domain-containing protein</fullName>
    </recommendedName>
</protein>
<evidence type="ECO:0000259" key="1">
    <source>
        <dbReference type="Pfam" id="PF18627"/>
    </source>
</evidence>